<sequence length="106" mass="11904">MVGRTHQEGLVSEMTILGTVATSVVVVAVAEMRMRTSVDPQIKFRELPDGIEKVIGGIIRMGEEEVLGRLAPKLKVGRTRPLLFSAFFFFFKKKKLLLIFVQLVSR</sequence>
<feature type="transmembrane region" description="Helical" evidence="1">
    <location>
        <begin position="12"/>
        <end position="30"/>
    </location>
</feature>
<reference evidence="2" key="1">
    <citation type="submission" date="2018-02" db="EMBL/GenBank/DDBJ databases">
        <title>Rhizophora mucronata_Transcriptome.</title>
        <authorList>
            <person name="Meera S.P."/>
            <person name="Sreeshan A."/>
            <person name="Augustine A."/>
        </authorList>
    </citation>
    <scope>NUCLEOTIDE SEQUENCE</scope>
    <source>
        <tissue evidence="2">Leaf</tissue>
    </source>
</reference>
<keyword evidence="1" id="KW-0812">Transmembrane</keyword>
<accession>A0A2P2ML80</accession>
<dbReference type="EMBL" id="GGEC01050495">
    <property type="protein sequence ID" value="MBX30979.1"/>
    <property type="molecule type" value="Transcribed_RNA"/>
</dbReference>
<proteinExistence type="predicted"/>
<dbReference type="AlphaFoldDB" id="A0A2P2ML80"/>
<protein>
    <submittedName>
        <fullName evidence="2">Uncharacterized protein</fullName>
    </submittedName>
</protein>
<evidence type="ECO:0000313" key="2">
    <source>
        <dbReference type="EMBL" id="MBX30979.1"/>
    </source>
</evidence>
<keyword evidence="1" id="KW-1133">Transmembrane helix</keyword>
<organism evidence="2">
    <name type="scientific">Rhizophora mucronata</name>
    <name type="common">Asiatic mangrove</name>
    <dbReference type="NCBI Taxonomy" id="61149"/>
    <lineage>
        <taxon>Eukaryota</taxon>
        <taxon>Viridiplantae</taxon>
        <taxon>Streptophyta</taxon>
        <taxon>Embryophyta</taxon>
        <taxon>Tracheophyta</taxon>
        <taxon>Spermatophyta</taxon>
        <taxon>Magnoliopsida</taxon>
        <taxon>eudicotyledons</taxon>
        <taxon>Gunneridae</taxon>
        <taxon>Pentapetalae</taxon>
        <taxon>rosids</taxon>
        <taxon>fabids</taxon>
        <taxon>Malpighiales</taxon>
        <taxon>Rhizophoraceae</taxon>
        <taxon>Rhizophora</taxon>
    </lineage>
</organism>
<evidence type="ECO:0000256" key="1">
    <source>
        <dbReference type="SAM" id="Phobius"/>
    </source>
</evidence>
<keyword evidence="1" id="KW-0472">Membrane</keyword>
<name>A0A2P2ML80_RHIMU</name>